<dbReference type="Gene3D" id="1.10.1330.10">
    <property type="entry name" value="Dockerin domain"/>
    <property type="match status" value="1"/>
</dbReference>
<reference evidence="2" key="1">
    <citation type="journal article" date="2014" name="Front. Microbiol.">
        <title>High frequency of phylogenetically diverse reductive dehalogenase-homologous genes in deep subseafloor sedimentary metagenomes.</title>
        <authorList>
            <person name="Kawai M."/>
            <person name="Futagami T."/>
            <person name="Toyoda A."/>
            <person name="Takaki Y."/>
            <person name="Nishi S."/>
            <person name="Hori S."/>
            <person name="Arai W."/>
            <person name="Tsubouchi T."/>
            <person name="Morono Y."/>
            <person name="Uchiyama I."/>
            <person name="Ito T."/>
            <person name="Fujiyama A."/>
            <person name="Inagaki F."/>
            <person name="Takami H."/>
        </authorList>
    </citation>
    <scope>NUCLEOTIDE SEQUENCE</scope>
    <source>
        <strain evidence="2">Expedition CK06-06</strain>
    </source>
</reference>
<dbReference type="InterPro" id="IPR018247">
    <property type="entry name" value="EF_Hand_1_Ca_BS"/>
</dbReference>
<comment type="caution">
    <text evidence="2">The sequence shown here is derived from an EMBL/GenBank/DDBJ whole genome shotgun (WGS) entry which is preliminary data.</text>
</comment>
<accession>X0RYU7</accession>
<evidence type="ECO:0000313" key="2">
    <source>
        <dbReference type="EMBL" id="GAF68171.1"/>
    </source>
</evidence>
<sequence length="173" mass="18400">MPRRIPSSDSPIWWSNDDQDGDPFDIDISNDDGATWIPALTFSDIGYPIESWSAQDIDIAAAIAPEPVTAAMRFRFSVADPVGSASVDEAGVDAVKIFQVDCGQTFSPCDLNEDGALDLDDYAIFADCLAGPDVTDPPGGCAGEYFLRADLDPDGDVDLRDFNVCSANLAAGQ</sequence>
<proteinExistence type="predicted"/>
<name>X0RYU7_9ZZZZ</name>
<gene>
    <name evidence="2" type="ORF">S01H1_07284</name>
</gene>
<evidence type="ECO:0000256" key="1">
    <source>
        <dbReference type="SAM" id="MobiDB-lite"/>
    </source>
</evidence>
<dbReference type="PROSITE" id="PS00387">
    <property type="entry name" value="PPASE"/>
    <property type="match status" value="1"/>
</dbReference>
<dbReference type="PROSITE" id="PS00018">
    <property type="entry name" value="EF_HAND_1"/>
    <property type="match status" value="1"/>
</dbReference>
<dbReference type="EMBL" id="BARS01003757">
    <property type="protein sequence ID" value="GAF68171.1"/>
    <property type="molecule type" value="Genomic_DNA"/>
</dbReference>
<dbReference type="AlphaFoldDB" id="X0RYU7"/>
<dbReference type="GO" id="GO:0000272">
    <property type="term" value="P:polysaccharide catabolic process"/>
    <property type="evidence" value="ECO:0007669"/>
    <property type="project" value="InterPro"/>
</dbReference>
<protein>
    <recommendedName>
        <fullName evidence="3">EF-hand domain-containing protein</fullName>
    </recommendedName>
</protein>
<feature type="region of interest" description="Disordered" evidence="1">
    <location>
        <begin position="1"/>
        <end position="21"/>
    </location>
</feature>
<dbReference type="InterPro" id="IPR036439">
    <property type="entry name" value="Dockerin_dom_sf"/>
</dbReference>
<organism evidence="2">
    <name type="scientific">marine sediment metagenome</name>
    <dbReference type="NCBI Taxonomy" id="412755"/>
    <lineage>
        <taxon>unclassified sequences</taxon>
        <taxon>metagenomes</taxon>
        <taxon>ecological metagenomes</taxon>
    </lineage>
</organism>
<evidence type="ECO:0008006" key="3">
    <source>
        <dbReference type="Google" id="ProtNLM"/>
    </source>
</evidence>